<dbReference type="RefSeq" id="WP_132490907.1">
    <property type="nucleotide sequence ID" value="NZ_SMKW01000049.1"/>
</dbReference>
<accession>A0A4R4YC98</accession>
<comment type="caution">
    <text evidence="1">The sequence shown here is derived from an EMBL/GenBank/DDBJ whole genome shotgun (WGS) entry which is preliminary data.</text>
</comment>
<gene>
    <name evidence="1" type="ORF">E1288_29810</name>
</gene>
<dbReference type="AlphaFoldDB" id="A0A4R4YC98"/>
<evidence type="ECO:0000313" key="2">
    <source>
        <dbReference type="Proteomes" id="UP000294947"/>
    </source>
</evidence>
<dbReference type="GO" id="GO:0030638">
    <property type="term" value="P:polyketide metabolic process"/>
    <property type="evidence" value="ECO:0007669"/>
    <property type="project" value="InterPro"/>
</dbReference>
<dbReference type="EMBL" id="SMKW01000049">
    <property type="protein sequence ID" value="TDD42288.1"/>
    <property type="molecule type" value="Genomic_DNA"/>
</dbReference>
<dbReference type="Proteomes" id="UP000294947">
    <property type="component" value="Unassembled WGS sequence"/>
</dbReference>
<dbReference type="InterPro" id="IPR009959">
    <property type="entry name" value="Cyclase_SnoaL-like"/>
</dbReference>
<reference evidence="1 2" key="1">
    <citation type="submission" date="2019-03" db="EMBL/GenBank/DDBJ databases">
        <title>Draft genome sequences of novel Actinobacteria.</title>
        <authorList>
            <person name="Sahin N."/>
            <person name="Ay H."/>
            <person name="Saygin H."/>
        </authorList>
    </citation>
    <scope>NUCLEOTIDE SEQUENCE [LARGE SCALE GENOMIC DNA]</scope>
    <source>
        <strain evidence="1 2">7K502</strain>
    </source>
</reference>
<proteinExistence type="predicted"/>
<dbReference type="Pfam" id="PF07366">
    <property type="entry name" value="SnoaL"/>
    <property type="match status" value="1"/>
</dbReference>
<dbReference type="PANTHER" id="PTHR38436">
    <property type="entry name" value="POLYKETIDE CYCLASE SNOAL-LIKE DOMAIN"/>
    <property type="match status" value="1"/>
</dbReference>
<evidence type="ECO:0000313" key="1">
    <source>
        <dbReference type="EMBL" id="TDD42288.1"/>
    </source>
</evidence>
<keyword evidence="2" id="KW-1185">Reference proteome</keyword>
<organism evidence="1 2">
    <name type="scientific">Saccharopolyspora elongata</name>
    <dbReference type="NCBI Taxonomy" id="2530387"/>
    <lineage>
        <taxon>Bacteria</taxon>
        <taxon>Bacillati</taxon>
        <taxon>Actinomycetota</taxon>
        <taxon>Actinomycetes</taxon>
        <taxon>Pseudonocardiales</taxon>
        <taxon>Pseudonocardiaceae</taxon>
        <taxon>Saccharopolyspora</taxon>
    </lineage>
</organism>
<protein>
    <submittedName>
        <fullName evidence="1">Ester cyclase</fullName>
    </submittedName>
</protein>
<dbReference type="SUPFAM" id="SSF54427">
    <property type="entry name" value="NTF2-like"/>
    <property type="match status" value="1"/>
</dbReference>
<dbReference type="Gene3D" id="3.10.450.50">
    <property type="match status" value="1"/>
</dbReference>
<dbReference type="InterPro" id="IPR032710">
    <property type="entry name" value="NTF2-like_dom_sf"/>
</dbReference>
<name>A0A4R4YC98_9PSEU</name>
<dbReference type="OrthoDB" id="129343at2"/>
<sequence>MPTDQEADNKATFRRFHDAMNTRDAEIIAKTIDELVVPDVRFHTPVPMDAGGAQALKQVWAVLLRAFPDIHVAVEEMVAEGDKVVFRNTVTGTHLGEYRGLPPTGKTVTYNEIFIVRFASSRIVEIRGVVDVFAQLRQLGAIPGEF</sequence>
<dbReference type="PANTHER" id="PTHR38436:SF1">
    <property type="entry name" value="ESTER CYCLASE"/>
    <property type="match status" value="1"/>
</dbReference>